<sequence length="41" mass="4774">MDTNDFYRQMQDHGLPKRSSHFRSPYQVRLSPAPSAALQHC</sequence>
<feature type="region of interest" description="Disordered" evidence="1">
    <location>
        <begin position="1"/>
        <end position="41"/>
    </location>
</feature>
<comment type="caution">
    <text evidence="2">The sequence shown here is derived from an EMBL/GenBank/DDBJ whole genome shotgun (WGS) entry which is preliminary data.</text>
</comment>
<protein>
    <submittedName>
        <fullName evidence="2">Uncharacterized protein</fullName>
    </submittedName>
</protein>
<evidence type="ECO:0000256" key="1">
    <source>
        <dbReference type="SAM" id="MobiDB-lite"/>
    </source>
</evidence>
<accession>A0A2P5BLU0</accession>
<gene>
    <name evidence="2" type="ORF">TorRG33x02_316580</name>
</gene>
<reference evidence="3" key="1">
    <citation type="submission" date="2016-06" db="EMBL/GenBank/DDBJ databases">
        <title>Parallel loss of symbiosis genes in relatives of nitrogen-fixing non-legume Parasponia.</title>
        <authorList>
            <person name="Van Velzen R."/>
            <person name="Holmer R."/>
            <person name="Bu F."/>
            <person name="Rutten L."/>
            <person name="Van Zeijl A."/>
            <person name="Liu W."/>
            <person name="Santuari L."/>
            <person name="Cao Q."/>
            <person name="Sharma T."/>
            <person name="Shen D."/>
            <person name="Roswanjaya Y."/>
            <person name="Wardhani T."/>
            <person name="Kalhor M.S."/>
            <person name="Jansen J."/>
            <person name="Van den Hoogen J."/>
            <person name="Gungor B."/>
            <person name="Hartog M."/>
            <person name="Hontelez J."/>
            <person name="Verver J."/>
            <person name="Yang W.-C."/>
            <person name="Schijlen E."/>
            <person name="Repin R."/>
            <person name="Schilthuizen M."/>
            <person name="Schranz E."/>
            <person name="Heidstra R."/>
            <person name="Miyata K."/>
            <person name="Fedorova E."/>
            <person name="Kohlen W."/>
            <person name="Bisseling T."/>
            <person name="Smit S."/>
            <person name="Geurts R."/>
        </authorList>
    </citation>
    <scope>NUCLEOTIDE SEQUENCE [LARGE SCALE GENOMIC DNA]</scope>
    <source>
        <strain evidence="3">cv. RG33-2</strain>
    </source>
</reference>
<dbReference type="EMBL" id="JXTC01000496">
    <property type="protein sequence ID" value="PON49724.1"/>
    <property type="molecule type" value="Genomic_DNA"/>
</dbReference>
<keyword evidence="3" id="KW-1185">Reference proteome</keyword>
<evidence type="ECO:0000313" key="3">
    <source>
        <dbReference type="Proteomes" id="UP000237000"/>
    </source>
</evidence>
<proteinExistence type="predicted"/>
<name>A0A2P5BLU0_TREOI</name>
<dbReference type="OrthoDB" id="10361406at2759"/>
<dbReference type="AlphaFoldDB" id="A0A2P5BLU0"/>
<dbReference type="Proteomes" id="UP000237000">
    <property type="component" value="Unassembled WGS sequence"/>
</dbReference>
<evidence type="ECO:0000313" key="2">
    <source>
        <dbReference type="EMBL" id="PON49724.1"/>
    </source>
</evidence>
<organism evidence="2 3">
    <name type="scientific">Trema orientale</name>
    <name type="common">Charcoal tree</name>
    <name type="synonym">Celtis orientalis</name>
    <dbReference type="NCBI Taxonomy" id="63057"/>
    <lineage>
        <taxon>Eukaryota</taxon>
        <taxon>Viridiplantae</taxon>
        <taxon>Streptophyta</taxon>
        <taxon>Embryophyta</taxon>
        <taxon>Tracheophyta</taxon>
        <taxon>Spermatophyta</taxon>
        <taxon>Magnoliopsida</taxon>
        <taxon>eudicotyledons</taxon>
        <taxon>Gunneridae</taxon>
        <taxon>Pentapetalae</taxon>
        <taxon>rosids</taxon>
        <taxon>fabids</taxon>
        <taxon>Rosales</taxon>
        <taxon>Cannabaceae</taxon>
        <taxon>Trema</taxon>
    </lineage>
</organism>
<dbReference type="InParanoid" id="A0A2P5BLU0"/>